<comment type="similarity">
    <text evidence="2">Belongs to the multi antimicrobial extrusion (MATE) (TC 2.A.66.1) family. MepA subfamily.</text>
</comment>
<gene>
    <name evidence="11" type="ORF">INF37_01000</name>
</gene>
<evidence type="ECO:0000313" key="11">
    <source>
        <dbReference type="EMBL" id="MBE5054584.1"/>
    </source>
</evidence>
<feature type="transmembrane region" description="Helical" evidence="10">
    <location>
        <begin position="58"/>
        <end position="78"/>
    </location>
</feature>
<keyword evidence="9" id="KW-0046">Antibiotic resistance</keyword>
<dbReference type="NCBIfam" id="TIGR00797">
    <property type="entry name" value="matE"/>
    <property type="match status" value="1"/>
</dbReference>
<evidence type="ECO:0000256" key="8">
    <source>
        <dbReference type="ARBA" id="ARBA00023136"/>
    </source>
</evidence>
<dbReference type="EMBL" id="JADCKF010000001">
    <property type="protein sequence ID" value="MBE5054584.1"/>
    <property type="molecule type" value="Genomic_DNA"/>
</dbReference>
<feature type="transmembrane region" description="Helical" evidence="10">
    <location>
        <begin position="397"/>
        <end position="419"/>
    </location>
</feature>
<evidence type="ECO:0000256" key="6">
    <source>
        <dbReference type="ARBA" id="ARBA00022692"/>
    </source>
</evidence>
<feature type="transmembrane region" description="Helical" evidence="10">
    <location>
        <begin position="197"/>
        <end position="217"/>
    </location>
</feature>
<dbReference type="PANTHER" id="PTHR43823:SF3">
    <property type="entry name" value="MULTIDRUG EXPORT PROTEIN MEPA"/>
    <property type="match status" value="1"/>
</dbReference>
<dbReference type="InterPro" id="IPR048279">
    <property type="entry name" value="MdtK-like"/>
</dbReference>
<comment type="subcellular location">
    <subcellularLocation>
        <location evidence="1">Cell membrane</location>
        <topology evidence="1">Multi-pass membrane protein</topology>
    </subcellularLocation>
</comment>
<evidence type="ECO:0000256" key="9">
    <source>
        <dbReference type="ARBA" id="ARBA00023251"/>
    </source>
</evidence>
<keyword evidence="8 10" id="KW-0472">Membrane</keyword>
<feature type="transmembrane region" description="Helical" evidence="10">
    <location>
        <begin position="278"/>
        <end position="300"/>
    </location>
</feature>
<dbReference type="PIRSF" id="PIRSF006603">
    <property type="entry name" value="DinF"/>
    <property type="match status" value="1"/>
</dbReference>
<keyword evidence="12" id="KW-1185">Reference proteome</keyword>
<protein>
    <recommendedName>
        <fullName evidence="3">Multidrug export protein MepA</fullName>
    </recommendedName>
</protein>
<dbReference type="Pfam" id="PF01554">
    <property type="entry name" value="MatE"/>
    <property type="match status" value="2"/>
</dbReference>
<reference evidence="11 12" key="1">
    <citation type="submission" date="2020-10" db="EMBL/GenBank/DDBJ databases">
        <title>ChiBAC.</title>
        <authorList>
            <person name="Zenner C."/>
            <person name="Hitch T.C.A."/>
            <person name="Clavel T."/>
        </authorList>
    </citation>
    <scope>NUCLEOTIDE SEQUENCE [LARGE SCALE GENOMIC DNA]</scope>
    <source>
        <strain evidence="11 12">DSM 107456</strain>
    </source>
</reference>
<evidence type="ECO:0000256" key="4">
    <source>
        <dbReference type="ARBA" id="ARBA00022448"/>
    </source>
</evidence>
<feature type="transmembrane region" description="Helical" evidence="10">
    <location>
        <begin position="21"/>
        <end position="38"/>
    </location>
</feature>
<dbReference type="RefSeq" id="WP_193535854.1">
    <property type="nucleotide sequence ID" value="NZ_AP031438.1"/>
</dbReference>
<dbReference type="InterPro" id="IPR002528">
    <property type="entry name" value="MATE_fam"/>
</dbReference>
<feature type="transmembrane region" description="Helical" evidence="10">
    <location>
        <begin position="171"/>
        <end position="191"/>
    </location>
</feature>
<evidence type="ECO:0000256" key="1">
    <source>
        <dbReference type="ARBA" id="ARBA00004651"/>
    </source>
</evidence>
<keyword evidence="6 10" id="KW-0812">Transmembrane</keyword>
<feature type="transmembrane region" description="Helical" evidence="10">
    <location>
        <begin position="369"/>
        <end position="390"/>
    </location>
</feature>
<keyword evidence="7 10" id="KW-1133">Transmembrane helix</keyword>
<name>A0ABR9R7D9_9FIRM</name>
<evidence type="ECO:0000256" key="2">
    <source>
        <dbReference type="ARBA" id="ARBA00008417"/>
    </source>
</evidence>
<dbReference type="CDD" id="cd13143">
    <property type="entry name" value="MATE_MepA_like"/>
    <property type="match status" value="1"/>
</dbReference>
<evidence type="ECO:0000256" key="7">
    <source>
        <dbReference type="ARBA" id="ARBA00022989"/>
    </source>
</evidence>
<evidence type="ECO:0000256" key="10">
    <source>
        <dbReference type="SAM" id="Phobius"/>
    </source>
</evidence>
<comment type="caution">
    <text evidence="11">The sequence shown here is derived from an EMBL/GenBank/DDBJ whole genome shotgun (WGS) entry which is preliminary data.</text>
</comment>
<dbReference type="InterPro" id="IPR051327">
    <property type="entry name" value="MATE_MepA_subfamily"/>
</dbReference>
<feature type="transmembrane region" description="Helical" evidence="10">
    <location>
        <begin position="99"/>
        <end position="118"/>
    </location>
</feature>
<evidence type="ECO:0000313" key="12">
    <source>
        <dbReference type="Proteomes" id="UP000806211"/>
    </source>
</evidence>
<feature type="transmembrane region" description="Helical" evidence="10">
    <location>
        <begin position="321"/>
        <end position="343"/>
    </location>
</feature>
<dbReference type="Proteomes" id="UP000806211">
    <property type="component" value="Unassembled WGS sequence"/>
</dbReference>
<evidence type="ECO:0000256" key="5">
    <source>
        <dbReference type="ARBA" id="ARBA00022475"/>
    </source>
</evidence>
<sequence length="460" mass="49512">MENHLSNPLGYEPLPKLLRSFAVPSVIAMLVSSLYNIVDQIFIGQGVGYLGNAATNVAYPLTTICLAIALLIGIGSASRFSLSLGAGEPEQAARVVGNAIAMMAVLGILYALLVELFLHPLLLAFGATPDVMPYAIEYTRITALGMPLLIVTNAMSNLARADGSPKYSMTCMLVGAVINTILDPIFIFVFHQGVAGAALATVIGQFFSFLLAVRYAFRFQHINLRREHLRLSLSESLQTASLGMSSSLNQVAITFVQIVINNSLTHYGASSIYGTDIPLAACGIVMKTNAILLAVVIGISQGSQPIIGFNYGAKQYDRVRGIYRLAIGCNLVVSLVGFLLFQFCPRQIISIFGSGNALYFEFAVRFMRIFLFMVLVNGVQMLSSSFFSAIGKPVKGLVLSMTRQVLFLIPLLLLLPILMGGIDGILFAGPVADTMAFLTTVCLVSREMKRIRGLEAQNAG</sequence>
<accession>A0ABR9R7D9</accession>
<proteinExistence type="inferred from homology"/>
<keyword evidence="4" id="KW-0813">Transport</keyword>
<feature type="transmembrane region" description="Helical" evidence="10">
    <location>
        <begin position="138"/>
        <end position="159"/>
    </location>
</feature>
<evidence type="ECO:0000256" key="3">
    <source>
        <dbReference type="ARBA" id="ARBA00022106"/>
    </source>
</evidence>
<keyword evidence="5" id="KW-1003">Cell membrane</keyword>
<dbReference type="InterPro" id="IPR045070">
    <property type="entry name" value="MATE_MepA-like"/>
</dbReference>
<dbReference type="PANTHER" id="PTHR43823">
    <property type="entry name" value="SPORULATION PROTEIN YKVU"/>
    <property type="match status" value="1"/>
</dbReference>
<organism evidence="11 12">
    <name type="scientific">Pseudoflavonifractor gallinarum</name>
    <dbReference type="NCBI Taxonomy" id="2779352"/>
    <lineage>
        <taxon>Bacteria</taxon>
        <taxon>Bacillati</taxon>
        <taxon>Bacillota</taxon>
        <taxon>Clostridia</taxon>
        <taxon>Eubacteriales</taxon>
        <taxon>Oscillospiraceae</taxon>
        <taxon>Pseudoflavonifractor</taxon>
    </lineage>
</organism>